<dbReference type="SUPFAM" id="SSF55811">
    <property type="entry name" value="Nudix"/>
    <property type="match status" value="1"/>
</dbReference>
<name>A0A2W5AXB9_9CORY</name>
<dbReference type="GO" id="GO:0016787">
    <property type="term" value="F:hydrolase activity"/>
    <property type="evidence" value="ECO:0007669"/>
    <property type="project" value="UniProtKB-KW"/>
</dbReference>
<protein>
    <submittedName>
        <fullName evidence="1">NUDIX hydrolase</fullName>
    </submittedName>
</protein>
<evidence type="ECO:0000313" key="1">
    <source>
        <dbReference type="EMBL" id="PZO99190.1"/>
    </source>
</evidence>
<proteinExistence type="predicted"/>
<dbReference type="Gene3D" id="3.90.79.10">
    <property type="entry name" value="Nucleoside Triphosphate Pyrophosphohydrolase"/>
    <property type="match status" value="1"/>
</dbReference>
<organism evidence="1 2">
    <name type="scientific">Corynebacterium urealyticum</name>
    <dbReference type="NCBI Taxonomy" id="43771"/>
    <lineage>
        <taxon>Bacteria</taxon>
        <taxon>Bacillati</taxon>
        <taxon>Actinomycetota</taxon>
        <taxon>Actinomycetes</taxon>
        <taxon>Mycobacteriales</taxon>
        <taxon>Corynebacteriaceae</taxon>
        <taxon>Corynebacterium</taxon>
    </lineage>
</organism>
<comment type="caution">
    <text evidence="1">The sequence shown here is derived from an EMBL/GenBank/DDBJ whole genome shotgun (WGS) entry which is preliminary data.</text>
</comment>
<reference evidence="1 2" key="1">
    <citation type="submission" date="2017-11" db="EMBL/GenBank/DDBJ databases">
        <title>Infants hospitalized years apart are colonized by the same room-sourced microbial strains.</title>
        <authorList>
            <person name="Brooks B."/>
            <person name="Olm M.R."/>
            <person name="Firek B.A."/>
            <person name="Baker R."/>
            <person name="Thomas B.C."/>
            <person name="Morowitz M.J."/>
            <person name="Banfield J.F."/>
        </authorList>
    </citation>
    <scope>NUCLEOTIDE SEQUENCE [LARGE SCALE GENOMIC DNA]</scope>
    <source>
        <strain evidence="1">S2_012_000_R3_87</strain>
    </source>
</reference>
<gene>
    <name evidence="1" type="ORF">DI609_08860</name>
</gene>
<keyword evidence="1" id="KW-0378">Hydrolase</keyword>
<dbReference type="EMBL" id="QFNY01000219">
    <property type="protein sequence ID" value="PZO99190.1"/>
    <property type="molecule type" value="Genomic_DNA"/>
</dbReference>
<sequence>MAETPDSVKSNDLVAVVLRDRHGRVMVLRTAGLPEFVLPFGSITPGTPAAENPALAARLIAHEAVRVDIDESRLRRLGTYCSPAANRAGNQICAHVYVYEEELSVAHPDKDIAELAWVDPAQPDVTVAPLLNDQVFPAL</sequence>
<accession>A0A2W5AXB9</accession>
<dbReference type="AlphaFoldDB" id="A0A2W5AXB9"/>
<dbReference type="Proteomes" id="UP000249451">
    <property type="component" value="Unassembled WGS sequence"/>
</dbReference>
<dbReference type="InterPro" id="IPR015797">
    <property type="entry name" value="NUDIX_hydrolase-like_dom_sf"/>
</dbReference>
<evidence type="ECO:0000313" key="2">
    <source>
        <dbReference type="Proteomes" id="UP000249451"/>
    </source>
</evidence>